<protein>
    <recommendedName>
        <fullName evidence="3">Xaa-Pro dipeptidyl-peptidase C-terminal domain-containing protein</fullName>
    </recommendedName>
</protein>
<dbReference type="Gene3D" id="3.40.50.1820">
    <property type="entry name" value="alpha/beta hydrolase"/>
    <property type="match status" value="1"/>
</dbReference>
<evidence type="ECO:0000313" key="5">
    <source>
        <dbReference type="Proteomes" id="UP000245790"/>
    </source>
</evidence>
<dbReference type="PANTHER" id="PTHR43056:SF10">
    <property type="entry name" value="COCE_NOND FAMILY, PUTATIVE (AFU_ORTHOLOGUE AFUA_7G00600)-RELATED"/>
    <property type="match status" value="1"/>
</dbReference>
<dbReference type="Pfam" id="PF08530">
    <property type="entry name" value="PepX_C"/>
    <property type="match status" value="1"/>
</dbReference>
<gene>
    <name evidence="4" type="ORF">C8D97_10353</name>
</gene>
<keyword evidence="1" id="KW-0378">Hydrolase</keyword>
<dbReference type="InterPro" id="IPR029058">
    <property type="entry name" value="AB_hydrolase_fold"/>
</dbReference>
<dbReference type="PANTHER" id="PTHR43056">
    <property type="entry name" value="PEPTIDASE S9 PROLYL OLIGOPEPTIDASE"/>
    <property type="match status" value="1"/>
</dbReference>
<reference evidence="4 5" key="1">
    <citation type="submission" date="2018-05" db="EMBL/GenBank/DDBJ databases">
        <title>Genomic Encyclopedia of Type Strains, Phase IV (KMG-IV): sequencing the most valuable type-strain genomes for metagenomic binning, comparative biology and taxonomic classification.</title>
        <authorList>
            <person name="Goeker M."/>
        </authorList>
    </citation>
    <scope>NUCLEOTIDE SEQUENCE [LARGE SCALE GENOMIC DNA]</scope>
    <source>
        <strain evidence="4 5">DSM 25350</strain>
    </source>
</reference>
<dbReference type="RefSeq" id="WP_210204850.1">
    <property type="nucleotide sequence ID" value="NZ_QGGU01000003.1"/>
</dbReference>
<accession>A0A316G0A7</accession>
<dbReference type="Proteomes" id="UP000245790">
    <property type="component" value="Unassembled WGS sequence"/>
</dbReference>
<dbReference type="InterPro" id="IPR005674">
    <property type="entry name" value="CocE/Ser_esterase"/>
</dbReference>
<dbReference type="Gene3D" id="2.60.120.260">
    <property type="entry name" value="Galactose-binding domain-like"/>
    <property type="match status" value="1"/>
</dbReference>
<dbReference type="GO" id="GO:0008239">
    <property type="term" value="F:dipeptidyl-peptidase activity"/>
    <property type="evidence" value="ECO:0007669"/>
    <property type="project" value="InterPro"/>
</dbReference>
<dbReference type="Gene3D" id="1.10.3020.10">
    <property type="entry name" value="alpha-amino acid ester hydrolase ( Helical cap domain)"/>
    <property type="match status" value="1"/>
</dbReference>
<dbReference type="SUPFAM" id="SSF49785">
    <property type="entry name" value="Galactose-binding domain-like"/>
    <property type="match status" value="1"/>
</dbReference>
<feature type="chain" id="PRO_5016347935" description="Xaa-Pro dipeptidyl-peptidase C-terminal domain-containing protein" evidence="2">
    <location>
        <begin position="24"/>
        <end position="638"/>
    </location>
</feature>
<organism evidence="4 5">
    <name type="scientific">Pleionea mediterranea</name>
    <dbReference type="NCBI Taxonomy" id="523701"/>
    <lineage>
        <taxon>Bacteria</taxon>
        <taxon>Pseudomonadati</taxon>
        <taxon>Pseudomonadota</taxon>
        <taxon>Gammaproteobacteria</taxon>
        <taxon>Oceanospirillales</taxon>
        <taxon>Pleioneaceae</taxon>
        <taxon>Pleionea</taxon>
    </lineage>
</organism>
<dbReference type="InterPro" id="IPR008979">
    <property type="entry name" value="Galactose-bd-like_sf"/>
</dbReference>
<proteinExistence type="predicted"/>
<dbReference type="InterPro" id="IPR013736">
    <property type="entry name" value="Xaa-Pro_dipept_C"/>
</dbReference>
<comment type="caution">
    <text evidence="4">The sequence shown here is derived from an EMBL/GenBank/DDBJ whole genome shotgun (WGS) entry which is preliminary data.</text>
</comment>
<dbReference type="EMBL" id="QGGU01000003">
    <property type="protein sequence ID" value="PWK53230.1"/>
    <property type="molecule type" value="Genomic_DNA"/>
</dbReference>
<evidence type="ECO:0000256" key="2">
    <source>
        <dbReference type="SAM" id="SignalP"/>
    </source>
</evidence>
<dbReference type="InterPro" id="IPR000383">
    <property type="entry name" value="Xaa-Pro-like_dom"/>
</dbReference>
<sequence>MLKRFRLLGSLFVFCLTPLLANASTCDLPNVVHKDKKACDSYYAFTNKADVYRSQMIEMRDGVRLATDVYLPKERADKVPAIFWKTPYNENALNGTTLKFAELAVDNGYAFVVQNERGRYYSEGDWEILGNPRTDGVDTLDWIAKQGWSDKQVGTVGCSSSAEWQLALAAQDHPAHKAMVPAAAGAGIGRVGRFQEQGNWYKGGVFQTLFATWLYSVQQDVYPRFPKDMSEQDLNRLRYSYDLAAKMPKIDWKKQTQNLPMVEWFDDIAGNKGPFKDFAVREPNHPDWFKGGLYHDNEDFGVPALWLNSWYDVSIGPNMELFNHVSNNASDKEVRENQYAIVAPTLHCSFWRIPKHQDLIVGERNMGRVKLDVNESIIEWFDYWMKSDKSDFKKNHSKVKYFTMGENKWQESETWPPKQVEYQTFYLSSQESANSLFGDGKLTSSVPSKSNQDEFTYDPMNPVPSLGGSVCCSGGLSKGGSFDQRAIEARHDVLVYTSEPLKQDTEVTGDIVAKLFVSSSAKDTDFTIKLVDVYPDGRAFNVDDTIHRAKFRNGFDKPELMEKGKVYSINFTPLTTSNVFKKGHRIRVEVSSSKFPQYMRNLNTGENNALAIEAVVANNVIYHSPKYPSQITLPIVKQ</sequence>
<dbReference type="NCBIfam" id="TIGR00976">
    <property type="entry name" value="CocE_NonD"/>
    <property type="match status" value="1"/>
</dbReference>
<keyword evidence="5" id="KW-1185">Reference proteome</keyword>
<evidence type="ECO:0000256" key="1">
    <source>
        <dbReference type="ARBA" id="ARBA00022801"/>
    </source>
</evidence>
<dbReference type="AlphaFoldDB" id="A0A316G0A7"/>
<evidence type="ECO:0000313" key="4">
    <source>
        <dbReference type="EMBL" id="PWK53230.1"/>
    </source>
</evidence>
<feature type="signal peptide" evidence="2">
    <location>
        <begin position="1"/>
        <end position="23"/>
    </location>
</feature>
<name>A0A316G0A7_9GAMM</name>
<dbReference type="SMART" id="SM00939">
    <property type="entry name" value="PepX_C"/>
    <property type="match status" value="1"/>
</dbReference>
<evidence type="ECO:0000259" key="3">
    <source>
        <dbReference type="SMART" id="SM00939"/>
    </source>
</evidence>
<feature type="domain" description="Xaa-Pro dipeptidyl-peptidase C-terminal" evidence="3">
    <location>
        <begin position="378"/>
        <end position="632"/>
    </location>
</feature>
<keyword evidence="2" id="KW-0732">Signal</keyword>
<dbReference type="InterPro" id="IPR050585">
    <property type="entry name" value="Xaa-Pro_dipeptidyl-ppase/CocE"/>
</dbReference>
<dbReference type="Pfam" id="PF02129">
    <property type="entry name" value="Peptidase_S15"/>
    <property type="match status" value="1"/>
</dbReference>
<dbReference type="SUPFAM" id="SSF53474">
    <property type="entry name" value="alpha/beta-Hydrolases"/>
    <property type="match status" value="1"/>
</dbReference>